<dbReference type="STRING" id="28892.Metli_0789"/>
<organism evidence="1 2">
    <name type="scientific">Methanofollis liminatans DSM 4140</name>
    <dbReference type="NCBI Taxonomy" id="28892"/>
    <lineage>
        <taxon>Archaea</taxon>
        <taxon>Methanobacteriati</taxon>
        <taxon>Methanobacteriota</taxon>
        <taxon>Stenosarchaea group</taxon>
        <taxon>Methanomicrobia</taxon>
        <taxon>Methanomicrobiales</taxon>
        <taxon>Methanomicrobiaceae</taxon>
        <taxon>Methanofollis</taxon>
    </lineage>
</organism>
<protein>
    <submittedName>
        <fullName evidence="1">Uncharacterized protein</fullName>
    </submittedName>
</protein>
<reference evidence="1 2" key="1">
    <citation type="submission" date="2011-08" db="EMBL/GenBank/DDBJ databases">
        <title>The complete genome of Methanofollis liminatans DSM 4140.</title>
        <authorList>
            <consortium name="US DOE Joint Genome Institute (JGI-PGF)"/>
            <person name="Lucas S."/>
            <person name="Han J."/>
            <person name="Lapidus A."/>
            <person name="Bruce D."/>
            <person name="Goodwin L."/>
            <person name="Pitluck S."/>
            <person name="Peters L."/>
            <person name="Kyrpides N."/>
            <person name="Mavromatis K."/>
            <person name="Ivanova N."/>
            <person name="Mikhailova N."/>
            <person name="Lu M."/>
            <person name="Detter J.C."/>
            <person name="Tapia R."/>
            <person name="Han C."/>
            <person name="Land M."/>
            <person name="Hauser L."/>
            <person name="Markowitz V."/>
            <person name="Cheng J.-F."/>
            <person name="Hugenholtz P."/>
            <person name="Woyke T."/>
            <person name="Wu D."/>
            <person name="Spring S."/>
            <person name="Schuler E."/>
            <person name="Brambilla E."/>
            <person name="Klenk H.-P."/>
            <person name="Eisen J.A."/>
        </authorList>
    </citation>
    <scope>NUCLEOTIDE SEQUENCE [LARGE SCALE GENOMIC DNA]</scope>
    <source>
        <strain evidence="1 2">DSM 4140</strain>
    </source>
</reference>
<dbReference type="HOGENOM" id="CLU_1485895_0_0_2"/>
<evidence type="ECO:0000313" key="2">
    <source>
        <dbReference type="Proteomes" id="UP000005095"/>
    </source>
</evidence>
<sequence length="181" mass="19685">MGSPTSFSIRHADPGSRISSTKFSFSLCVYPLRFSFLCKKENHLRRNHPLFFHFYPRKFSAYGRKDLSTHAQPIGLEIRSACSSTQFGSWTFRKYTQDQGAALPAGEPGQCTSPPFARAPPSGPLSRVSSACFGFLDQGGAALPDDVLAVTPTGTSFALQKERSWRWQTGTVSNTAPGSGG</sequence>
<dbReference type="AlphaFoldDB" id="J1L253"/>
<name>J1L253_9EURY</name>
<keyword evidence="2" id="KW-1185">Reference proteome</keyword>
<proteinExistence type="predicted"/>
<gene>
    <name evidence="1" type="ORF">Metli_0789</name>
</gene>
<dbReference type="EMBL" id="CM001555">
    <property type="protein sequence ID" value="EJG06750.1"/>
    <property type="molecule type" value="Genomic_DNA"/>
</dbReference>
<dbReference type="Proteomes" id="UP000005095">
    <property type="component" value="Chromosome"/>
</dbReference>
<evidence type="ECO:0000313" key="1">
    <source>
        <dbReference type="EMBL" id="EJG06750.1"/>
    </source>
</evidence>
<accession>J1L253</accession>